<evidence type="ECO:0000259" key="8">
    <source>
        <dbReference type="PROSITE" id="PS51293"/>
    </source>
</evidence>
<gene>
    <name evidence="10" type="ORF">EZV62_002159</name>
</gene>
<dbReference type="Proteomes" id="UP000323000">
    <property type="component" value="Chromosome 1"/>
</dbReference>
<dbReference type="PANTHER" id="PTHR44042">
    <property type="entry name" value="DUPLICATED HOMEODOMAIN-LIKE SUPERFAMILY PROTEIN-RELATED"/>
    <property type="match status" value="1"/>
</dbReference>
<comment type="caution">
    <text evidence="10">The sequence shown here is derived from an EMBL/GenBank/DDBJ whole genome shotgun (WGS) entry which is preliminary data.</text>
</comment>
<feature type="domain" description="HTH myb-type" evidence="9">
    <location>
        <begin position="116"/>
        <end position="172"/>
    </location>
</feature>
<dbReference type="PANTHER" id="PTHR44042:SF67">
    <property type="entry name" value="MYB-LIKE PROTEIN I"/>
    <property type="match status" value="1"/>
</dbReference>
<protein>
    <recommendedName>
        <fullName evidence="12">HTH myb-type domain-containing protein</fullName>
    </recommendedName>
</protein>
<evidence type="ECO:0000256" key="6">
    <source>
        <dbReference type="SAM" id="MobiDB-lite"/>
    </source>
</evidence>
<organism evidence="10 11">
    <name type="scientific">Acer yangbiense</name>
    <dbReference type="NCBI Taxonomy" id="1000413"/>
    <lineage>
        <taxon>Eukaryota</taxon>
        <taxon>Viridiplantae</taxon>
        <taxon>Streptophyta</taxon>
        <taxon>Embryophyta</taxon>
        <taxon>Tracheophyta</taxon>
        <taxon>Spermatophyta</taxon>
        <taxon>Magnoliopsida</taxon>
        <taxon>eudicotyledons</taxon>
        <taxon>Gunneridae</taxon>
        <taxon>Pentapetalae</taxon>
        <taxon>rosids</taxon>
        <taxon>malvids</taxon>
        <taxon>Sapindales</taxon>
        <taxon>Sapindaceae</taxon>
        <taxon>Hippocastanoideae</taxon>
        <taxon>Acereae</taxon>
        <taxon>Acer</taxon>
    </lineage>
</organism>
<keyword evidence="3" id="KW-0238">DNA-binding</keyword>
<dbReference type="PROSITE" id="PS50090">
    <property type="entry name" value="MYB_LIKE"/>
    <property type="match status" value="2"/>
</dbReference>
<comment type="subcellular location">
    <subcellularLocation>
        <location evidence="1">Nucleus</location>
    </subcellularLocation>
</comment>
<dbReference type="Pfam" id="PF00249">
    <property type="entry name" value="Myb_DNA-binding"/>
    <property type="match status" value="1"/>
</dbReference>
<reference evidence="11" key="1">
    <citation type="journal article" date="2019" name="Gigascience">
        <title>De novo genome assembly of the endangered Acer yangbiense, a plant species with extremely small populations endemic to Yunnan Province, China.</title>
        <authorList>
            <person name="Yang J."/>
            <person name="Wariss H.M."/>
            <person name="Tao L."/>
            <person name="Zhang R."/>
            <person name="Yun Q."/>
            <person name="Hollingsworth P."/>
            <person name="Dao Z."/>
            <person name="Luo G."/>
            <person name="Guo H."/>
            <person name="Ma Y."/>
            <person name="Sun W."/>
        </authorList>
    </citation>
    <scope>NUCLEOTIDE SEQUENCE [LARGE SCALE GENOMIC DNA]</scope>
    <source>
        <strain evidence="11">cv. Malutang</strain>
    </source>
</reference>
<accession>A0A5C7IWA3</accession>
<dbReference type="OrthoDB" id="118550at2759"/>
<dbReference type="EMBL" id="VAHF01000001">
    <property type="protein sequence ID" value="TXG73580.1"/>
    <property type="molecule type" value="Genomic_DNA"/>
</dbReference>
<evidence type="ECO:0008006" key="12">
    <source>
        <dbReference type="Google" id="ProtNLM"/>
    </source>
</evidence>
<dbReference type="FunFam" id="1.10.10.60:FF:000009">
    <property type="entry name" value="transcription factor MYB1R1"/>
    <property type="match status" value="1"/>
</dbReference>
<keyword evidence="2" id="KW-0805">Transcription regulation</keyword>
<evidence type="ECO:0000256" key="1">
    <source>
        <dbReference type="ARBA" id="ARBA00004123"/>
    </source>
</evidence>
<feature type="domain" description="Myb-like" evidence="7">
    <location>
        <begin position="22"/>
        <end position="70"/>
    </location>
</feature>
<feature type="domain" description="SANT" evidence="8">
    <location>
        <begin position="124"/>
        <end position="172"/>
    </location>
</feature>
<dbReference type="AlphaFoldDB" id="A0A5C7IWA3"/>
<evidence type="ECO:0000313" key="10">
    <source>
        <dbReference type="EMBL" id="TXG73580.1"/>
    </source>
</evidence>
<name>A0A5C7IWA3_9ROSI</name>
<dbReference type="InterPro" id="IPR001005">
    <property type="entry name" value="SANT/Myb"/>
</dbReference>
<evidence type="ECO:0000313" key="11">
    <source>
        <dbReference type="Proteomes" id="UP000323000"/>
    </source>
</evidence>
<dbReference type="InterPro" id="IPR017930">
    <property type="entry name" value="Myb_dom"/>
</dbReference>
<keyword evidence="4" id="KW-0804">Transcription</keyword>
<dbReference type="Gene3D" id="1.10.10.60">
    <property type="entry name" value="Homeodomain-like"/>
    <property type="match status" value="2"/>
</dbReference>
<evidence type="ECO:0000256" key="3">
    <source>
        <dbReference type="ARBA" id="ARBA00023125"/>
    </source>
</evidence>
<dbReference type="InterPro" id="IPR009057">
    <property type="entry name" value="Homeodomain-like_sf"/>
</dbReference>
<feature type="domain" description="Myb-like" evidence="7">
    <location>
        <begin position="116"/>
        <end position="168"/>
    </location>
</feature>
<dbReference type="GO" id="GO:0003677">
    <property type="term" value="F:DNA binding"/>
    <property type="evidence" value="ECO:0007669"/>
    <property type="project" value="UniProtKB-KW"/>
</dbReference>
<dbReference type="PROSITE" id="PS51293">
    <property type="entry name" value="SANT"/>
    <property type="match status" value="1"/>
</dbReference>
<dbReference type="FunFam" id="1.10.10.60:FF:000154">
    <property type="entry name" value="Transcription factor SRM1"/>
    <property type="match status" value="1"/>
</dbReference>
<dbReference type="NCBIfam" id="TIGR01557">
    <property type="entry name" value="myb_SHAQKYF"/>
    <property type="match status" value="1"/>
</dbReference>
<sequence length="225" mass="25755">MIHNHSSSQFEFDNANSLAISSSWSRHEDKLFERALVMFPEETPKRWEKIASQVPGKTSVEVQKRYEDLVRDLKEIDSGLVELPSYEDELESPGRGTESGTSQVWLEGKGKARESSERRKGVPWTAEEHRHFLIGLEKYGKGDWRSISRNAVVSRTPTQVASHAQKYFLRLNSIKKEKKRSSIHDITTVDTNSFGQTNDDQNWDDQPPECYQGSSIGYNVFGFPM</sequence>
<evidence type="ECO:0000256" key="2">
    <source>
        <dbReference type="ARBA" id="ARBA00023015"/>
    </source>
</evidence>
<evidence type="ECO:0000256" key="4">
    <source>
        <dbReference type="ARBA" id="ARBA00023163"/>
    </source>
</evidence>
<evidence type="ECO:0000256" key="5">
    <source>
        <dbReference type="ARBA" id="ARBA00023242"/>
    </source>
</evidence>
<dbReference type="GO" id="GO:0005634">
    <property type="term" value="C:nucleus"/>
    <property type="evidence" value="ECO:0007669"/>
    <property type="project" value="UniProtKB-SubCell"/>
</dbReference>
<dbReference type="PROSITE" id="PS51294">
    <property type="entry name" value="HTH_MYB"/>
    <property type="match status" value="1"/>
</dbReference>
<dbReference type="GO" id="GO:0010468">
    <property type="term" value="P:regulation of gene expression"/>
    <property type="evidence" value="ECO:0007669"/>
    <property type="project" value="UniProtKB-ARBA"/>
</dbReference>
<evidence type="ECO:0000259" key="9">
    <source>
        <dbReference type="PROSITE" id="PS51294"/>
    </source>
</evidence>
<dbReference type="CDD" id="cd00167">
    <property type="entry name" value="SANT"/>
    <property type="match status" value="2"/>
</dbReference>
<feature type="compositionally biased region" description="Basic and acidic residues" evidence="6">
    <location>
        <begin position="108"/>
        <end position="122"/>
    </location>
</feature>
<evidence type="ECO:0000259" key="7">
    <source>
        <dbReference type="PROSITE" id="PS50090"/>
    </source>
</evidence>
<dbReference type="InterPro" id="IPR017884">
    <property type="entry name" value="SANT_dom"/>
</dbReference>
<dbReference type="Pfam" id="PF23082">
    <property type="entry name" value="Myb_DNA-binding_2"/>
    <property type="match status" value="1"/>
</dbReference>
<proteinExistence type="predicted"/>
<dbReference type="SUPFAM" id="SSF46689">
    <property type="entry name" value="Homeodomain-like"/>
    <property type="match status" value="2"/>
</dbReference>
<dbReference type="InterPro" id="IPR006447">
    <property type="entry name" value="Myb_dom_plants"/>
</dbReference>
<dbReference type="SMART" id="SM00717">
    <property type="entry name" value="SANT"/>
    <property type="match status" value="2"/>
</dbReference>
<keyword evidence="5" id="KW-0539">Nucleus</keyword>
<feature type="region of interest" description="Disordered" evidence="6">
    <location>
        <begin position="86"/>
        <end position="122"/>
    </location>
</feature>
<keyword evidence="11" id="KW-1185">Reference proteome</keyword>